<dbReference type="Gene3D" id="1.10.287.130">
    <property type="match status" value="1"/>
</dbReference>
<dbReference type="Gene3D" id="3.30.450.20">
    <property type="entry name" value="PAS domain"/>
    <property type="match status" value="1"/>
</dbReference>
<dbReference type="Pfam" id="PF08448">
    <property type="entry name" value="PAS_4"/>
    <property type="match status" value="1"/>
</dbReference>
<dbReference type="SMART" id="SM00387">
    <property type="entry name" value="HATPase_c"/>
    <property type="match status" value="1"/>
</dbReference>
<dbReference type="InterPro" id="IPR003594">
    <property type="entry name" value="HATPase_dom"/>
</dbReference>
<dbReference type="InterPro" id="IPR003018">
    <property type="entry name" value="GAF"/>
</dbReference>
<sequence length="532" mass="59541">MDNLFTYIANIDILLPPSIYIEKILQVLCDKLGYSFSSVIEVDEQGMGWMIASYNLPANYPHDVNQKAPVLSSPSGEAISTGHIVVVNNPSQEPRLAAWYDMINQYNIKTIIWVPLISNGTAFGTYVLYDTRLRNTPQEELNVLKQISVMISIAIYSNNYLDQLNQKTSELEKEITRRKQIEITLREKESFLAGVIESIQDGLCVIDSDFNIIRANTTVERWNFQQRPLAGKKCYQAFKGRTEICDRCPAYDTLTTGTSSYVLVTMKDPGGDIVGWKEIYSFPLVLKKLDKIEGVILYVRDVTEKLKTEQEMARLEKFNLIGAMAAGIGHEIRNPMTTVRGFLQLLREKKECAQYGGYYNLMIEELDRANNIISTFLSLAKDKPKNLQIQSLNAIIESIYPLLLADATVSDLNITLELNNIPDLYLDPEEIRQLILNLVRNGLDAMSPGGTLTIKTYADRGEVILAVRDEGSGISPEILGKLGTPFFTTKDNGTGLGLAICYSIADRHNAELQIETGPGGSTFSARFKLNSE</sequence>
<dbReference type="Pfam" id="PF13185">
    <property type="entry name" value="GAF_2"/>
    <property type="match status" value="1"/>
</dbReference>
<dbReference type="InterPro" id="IPR013656">
    <property type="entry name" value="PAS_4"/>
</dbReference>
<proteinExistence type="predicted"/>
<dbReference type="InterPro" id="IPR003661">
    <property type="entry name" value="HisK_dim/P_dom"/>
</dbReference>
<dbReference type="EC" id="2.7.13.3" evidence="2"/>
<dbReference type="SMART" id="SM00065">
    <property type="entry name" value="GAF"/>
    <property type="match status" value="1"/>
</dbReference>
<dbReference type="GO" id="GO:0000155">
    <property type="term" value="F:phosphorelay sensor kinase activity"/>
    <property type="evidence" value="ECO:0007669"/>
    <property type="project" value="InterPro"/>
</dbReference>
<dbReference type="PROSITE" id="PS50109">
    <property type="entry name" value="HIS_KIN"/>
    <property type="match status" value="1"/>
</dbReference>
<evidence type="ECO:0000313" key="11">
    <source>
        <dbReference type="Proteomes" id="UP000323166"/>
    </source>
</evidence>
<evidence type="ECO:0000256" key="4">
    <source>
        <dbReference type="ARBA" id="ARBA00022679"/>
    </source>
</evidence>
<dbReference type="Pfam" id="PF02518">
    <property type="entry name" value="HATPase_c"/>
    <property type="match status" value="1"/>
</dbReference>
<dbReference type="Gene3D" id="3.30.565.10">
    <property type="entry name" value="Histidine kinase-like ATPase, C-terminal domain"/>
    <property type="match status" value="1"/>
</dbReference>
<evidence type="ECO:0000256" key="3">
    <source>
        <dbReference type="ARBA" id="ARBA00022553"/>
    </source>
</evidence>
<accession>A0A5S4ZWW8</accession>
<keyword evidence="8" id="KW-0902">Two-component regulatory system</keyword>
<dbReference type="InterPro" id="IPR036097">
    <property type="entry name" value="HisK_dim/P_sf"/>
</dbReference>
<dbReference type="SUPFAM" id="SSF55785">
    <property type="entry name" value="PYP-like sensor domain (PAS domain)"/>
    <property type="match status" value="1"/>
</dbReference>
<name>A0A5S4ZWW8_9FIRM</name>
<dbReference type="Pfam" id="PF00512">
    <property type="entry name" value="HisKA"/>
    <property type="match status" value="1"/>
</dbReference>
<comment type="catalytic activity">
    <reaction evidence="1">
        <text>ATP + protein L-histidine = ADP + protein N-phospho-L-histidine.</text>
        <dbReference type="EC" id="2.7.13.3"/>
    </reaction>
</comment>
<dbReference type="InterPro" id="IPR004358">
    <property type="entry name" value="Sig_transdc_His_kin-like_C"/>
</dbReference>
<dbReference type="PRINTS" id="PR00344">
    <property type="entry name" value="BCTRLSENSOR"/>
</dbReference>
<keyword evidence="5" id="KW-0547">Nucleotide-binding</keyword>
<evidence type="ECO:0000256" key="1">
    <source>
        <dbReference type="ARBA" id="ARBA00000085"/>
    </source>
</evidence>
<dbReference type="PANTHER" id="PTHR43065:SF46">
    <property type="entry name" value="C4-DICARBOXYLATE TRANSPORT SENSOR PROTEIN DCTB"/>
    <property type="match status" value="1"/>
</dbReference>
<evidence type="ECO:0000256" key="8">
    <source>
        <dbReference type="ARBA" id="ARBA00023012"/>
    </source>
</evidence>
<dbReference type="InterPro" id="IPR029016">
    <property type="entry name" value="GAF-like_dom_sf"/>
</dbReference>
<dbReference type="GO" id="GO:0005524">
    <property type="term" value="F:ATP binding"/>
    <property type="evidence" value="ECO:0007669"/>
    <property type="project" value="UniProtKB-KW"/>
</dbReference>
<evidence type="ECO:0000256" key="5">
    <source>
        <dbReference type="ARBA" id="ARBA00022741"/>
    </source>
</evidence>
<keyword evidence="11" id="KW-1185">Reference proteome</keyword>
<keyword evidence="6 10" id="KW-0418">Kinase</keyword>
<keyword evidence="3" id="KW-0597">Phosphoprotein</keyword>
<dbReference type="SUPFAM" id="SSF55781">
    <property type="entry name" value="GAF domain-like"/>
    <property type="match status" value="1"/>
</dbReference>
<dbReference type="InterPro" id="IPR005467">
    <property type="entry name" value="His_kinase_dom"/>
</dbReference>
<dbReference type="EMBL" id="VNHM01000002">
    <property type="protein sequence ID" value="TYO97193.1"/>
    <property type="molecule type" value="Genomic_DNA"/>
</dbReference>
<reference evidence="10 11" key="1">
    <citation type="submission" date="2019-07" db="EMBL/GenBank/DDBJ databases">
        <title>Genomic Encyclopedia of Type Strains, Phase I: the one thousand microbial genomes (KMG-I) project.</title>
        <authorList>
            <person name="Kyrpides N."/>
        </authorList>
    </citation>
    <scope>NUCLEOTIDE SEQUENCE [LARGE SCALE GENOMIC DNA]</scope>
    <source>
        <strain evidence="10 11">DSM 6562</strain>
    </source>
</reference>
<dbReference type="SMART" id="SM00388">
    <property type="entry name" value="HisKA"/>
    <property type="match status" value="1"/>
</dbReference>
<keyword evidence="4" id="KW-0808">Transferase</keyword>
<comment type="caution">
    <text evidence="10">The sequence shown here is derived from an EMBL/GenBank/DDBJ whole genome shotgun (WGS) entry which is preliminary data.</text>
</comment>
<dbReference type="InterPro" id="IPR036890">
    <property type="entry name" value="HATPase_C_sf"/>
</dbReference>
<evidence type="ECO:0000256" key="2">
    <source>
        <dbReference type="ARBA" id="ARBA00012438"/>
    </source>
</evidence>
<dbReference type="Gene3D" id="3.30.450.40">
    <property type="match status" value="1"/>
</dbReference>
<dbReference type="CDD" id="cd00082">
    <property type="entry name" value="HisKA"/>
    <property type="match status" value="1"/>
</dbReference>
<protein>
    <recommendedName>
        <fullName evidence="2">histidine kinase</fullName>
        <ecNumber evidence="2">2.7.13.3</ecNumber>
    </recommendedName>
</protein>
<dbReference type="AlphaFoldDB" id="A0A5S4ZWW8"/>
<evidence type="ECO:0000259" key="9">
    <source>
        <dbReference type="PROSITE" id="PS50109"/>
    </source>
</evidence>
<keyword evidence="7" id="KW-0067">ATP-binding</keyword>
<organism evidence="10 11">
    <name type="scientific">Desulfallas thermosapovorans DSM 6562</name>
    <dbReference type="NCBI Taxonomy" id="1121431"/>
    <lineage>
        <taxon>Bacteria</taxon>
        <taxon>Bacillati</taxon>
        <taxon>Bacillota</taxon>
        <taxon>Clostridia</taxon>
        <taxon>Eubacteriales</taxon>
        <taxon>Desulfallaceae</taxon>
        <taxon>Desulfallas</taxon>
    </lineage>
</organism>
<feature type="domain" description="Histidine kinase" evidence="9">
    <location>
        <begin position="327"/>
        <end position="531"/>
    </location>
</feature>
<dbReference type="Proteomes" id="UP000323166">
    <property type="component" value="Unassembled WGS sequence"/>
</dbReference>
<evidence type="ECO:0000256" key="6">
    <source>
        <dbReference type="ARBA" id="ARBA00022777"/>
    </source>
</evidence>
<evidence type="ECO:0000313" key="10">
    <source>
        <dbReference type="EMBL" id="TYO97193.1"/>
    </source>
</evidence>
<dbReference type="PANTHER" id="PTHR43065">
    <property type="entry name" value="SENSOR HISTIDINE KINASE"/>
    <property type="match status" value="1"/>
</dbReference>
<dbReference type="InterPro" id="IPR035965">
    <property type="entry name" value="PAS-like_dom_sf"/>
</dbReference>
<gene>
    <name evidence="10" type="ORF">LX24_00376</name>
</gene>
<dbReference type="SUPFAM" id="SSF47384">
    <property type="entry name" value="Homodimeric domain of signal transducing histidine kinase"/>
    <property type="match status" value="1"/>
</dbReference>
<dbReference type="SUPFAM" id="SSF55874">
    <property type="entry name" value="ATPase domain of HSP90 chaperone/DNA topoisomerase II/histidine kinase"/>
    <property type="match status" value="1"/>
</dbReference>
<evidence type="ECO:0000256" key="7">
    <source>
        <dbReference type="ARBA" id="ARBA00022840"/>
    </source>
</evidence>